<evidence type="ECO:0000313" key="5">
    <source>
        <dbReference type="Proteomes" id="UP000274315"/>
    </source>
</evidence>
<dbReference type="EMBL" id="RBUF01000346">
    <property type="protein sequence ID" value="RMU73310.1"/>
    <property type="molecule type" value="Genomic_DNA"/>
</dbReference>
<keyword evidence="2" id="KW-1133">Transmembrane helix</keyword>
<reference evidence="5 6" key="1">
    <citation type="submission" date="2018-08" db="EMBL/GenBank/DDBJ databases">
        <title>Recombination of ecologically and evolutionarily significant loci maintains genetic cohesion in the Pseudomonas syringae species complex.</title>
        <authorList>
            <person name="Dillon M."/>
            <person name="Thakur S."/>
            <person name="Almeida R.N.D."/>
            <person name="Weir B.S."/>
            <person name="Guttman D.S."/>
        </authorList>
    </citation>
    <scope>NUCLEOTIDE SEQUENCE [LARGE SCALE GENOMIC DNA]</scope>
    <source>
        <strain evidence="4 5">ICMP 11935</strain>
        <strain evidence="3 6">ICMP 4388</strain>
    </source>
</reference>
<evidence type="ECO:0000313" key="6">
    <source>
        <dbReference type="Proteomes" id="UP000274541"/>
    </source>
</evidence>
<sequence>MTPLMITLMVVAGIALLIAIGYLNHVAENGKLEKARTKVELGDRLRRCSEITEVFPGQLMSPALKLLLARLELNVVQRMLNMEKGNAQLKHRIGELEEQIAKGEGIEIPNPVTPIQTEAKAKDVRFLLEALHGQVTRAAHDGFLQTSEAKHWIREIRTILVNLHIEFFNNLGQTALSQDQPGQARLAFERGVQYLRNQPDPVTYQQQLLAMEKQLARANSVVLTNTAPTEDDDNELTEGLKQDDTESEWKKKVIYD</sequence>
<evidence type="ECO:0000256" key="1">
    <source>
        <dbReference type="SAM" id="MobiDB-lite"/>
    </source>
</evidence>
<keyword evidence="2" id="KW-0812">Transmembrane</keyword>
<feature type="transmembrane region" description="Helical" evidence="2">
    <location>
        <begin position="6"/>
        <end position="27"/>
    </location>
</feature>
<evidence type="ECO:0000313" key="3">
    <source>
        <dbReference type="EMBL" id="RMO66083.1"/>
    </source>
</evidence>
<dbReference type="EMBL" id="RBPX01000167">
    <property type="protein sequence ID" value="RMO66083.1"/>
    <property type="molecule type" value="Genomic_DNA"/>
</dbReference>
<evidence type="ECO:0000256" key="2">
    <source>
        <dbReference type="SAM" id="Phobius"/>
    </source>
</evidence>
<name>A0A0N8T8H5_PSEAP</name>
<protein>
    <submittedName>
        <fullName evidence="3">Uncharacterized protein</fullName>
    </submittedName>
</protein>
<keyword evidence="2" id="KW-0472">Membrane</keyword>
<feature type="region of interest" description="Disordered" evidence="1">
    <location>
        <begin position="226"/>
        <end position="246"/>
    </location>
</feature>
<comment type="caution">
    <text evidence="3">The sequence shown here is derived from an EMBL/GenBank/DDBJ whole genome shotgun (WGS) entry which is preliminary data.</text>
</comment>
<gene>
    <name evidence="4" type="ORF">ALP24_05174</name>
    <name evidence="3" type="ORF">ALQ37_02504</name>
</gene>
<dbReference type="AlphaFoldDB" id="A0A0N8T8H5"/>
<evidence type="ECO:0000313" key="4">
    <source>
        <dbReference type="EMBL" id="RMU73310.1"/>
    </source>
</evidence>
<dbReference type="Proteomes" id="UP000274315">
    <property type="component" value="Unassembled WGS sequence"/>
</dbReference>
<organism evidence="3 6">
    <name type="scientific">Pseudomonas syringae pv. aptata</name>
    <dbReference type="NCBI Taxonomy" id="83167"/>
    <lineage>
        <taxon>Bacteria</taxon>
        <taxon>Pseudomonadati</taxon>
        <taxon>Pseudomonadota</taxon>
        <taxon>Gammaproteobacteria</taxon>
        <taxon>Pseudomonadales</taxon>
        <taxon>Pseudomonadaceae</taxon>
        <taxon>Pseudomonas</taxon>
        <taxon>Pseudomonas syringae</taxon>
    </lineage>
</organism>
<accession>A0A0N8T8H5</accession>
<proteinExistence type="predicted"/>
<dbReference type="Proteomes" id="UP000274541">
    <property type="component" value="Unassembled WGS sequence"/>
</dbReference>